<reference evidence="2" key="1">
    <citation type="journal article" date="2023" name="Mol. Ecol. Resour.">
        <title>Chromosome-level genome assembly of a triploid poplar Populus alba 'Berolinensis'.</title>
        <authorList>
            <person name="Chen S."/>
            <person name="Yu Y."/>
            <person name="Wang X."/>
            <person name="Wang S."/>
            <person name="Zhang T."/>
            <person name="Zhou Y."/>
            <person name="He R."/>
            <person name="Meng N."/>
            <person name="Wang Y."/>
            <person name="Liu W."/>
            <person name="Liu Z."/>
            <person name="Liu J."/>
            <person name="Guo Q."/>
            <person name="Huang H."/>
            <person name="Sederoff R.R."/>
            <person name="Wang G."/>
            <person name="Qu G."/>
            <person name="Chen S."/>
        </authorList>
    </citation>
    <scope>NUCLEOTIDE SEQUENCE</scope>
    <source>
        <strain evidence="2">SC-2020</strain>
    </source>
</reference>
<organism evidence="2 3">
    <name type="scientific">Populus alba x Populus x berolinensis</name>
    <dbReference type="NCBI Taxonomy" id="444605"/>
    <lineage>
        <taxon>Eukaryota</taxon>
        <taxon>Viridiplantae</taxon>
        <taxon>Streptophyta</taxon>
        <taxon>Embryophyta</taxon>
        <taxon>Tracheophyta</taxon>
        <taxon>Spermatophyta</taxon>
        <taxon>Magnoliopsida</taxon>
        <taxon>eudicotyledons</taxon>
        <taxon>Gunneridae</taxon>
        <taxon>Pentapetalae</taxon>
        <taxon>rosids</taxon>
        <taxon>fabids</taxon>
        <taxon>Malpighiales</taxon>
        <taxon>Salicaceae</taxon>
        <taxon>Saliceae</taxon>
        <taxon>Populus</taxon>
    </lineage>
</organism>
<evidence type="ECO:0000313" key="2">
    <source>
        <dbReference type="EMBL" id="KAJ6972333.1"/>
    </source>
</evidence>
<comment type="caution">
    <text evidence="2">The sequence shown here is derived from an EMBL/GenBank/DDBJ whole genome shotgun (WGS) entry which is preliminary data.</text>
</comment>
<dbReference type="EMBL" id="JAQIZT010000014">
    <property type="protein sequence ID" value="KAJ6972333.1"/>
    <property type="molecule type" value="Genomic_DNA"/>
</dbReference>
<sequence length="148" mass="16990">MEQVSSRVKSRSDPEIPGKFRPERSGRNQCVPFRVKATKSKTQANNCTATDFPTEEEANNCTINKKEKKPPPATWQRIIKEVDNSQVSTSPSRGLSHRRQNQKIHQTSLAIRSLPCRAKLWWFFLEPAEMTTKAQWLEINAVLFDSPH</sequence>
<evidence type="ECO:0000313" key="3">
    <source>
        <dbReference type="Proteomes" id="UP001164929"/>
    </source>
</evidence>
<dbReference type="Proteomes" id="UP001164929">
    <property type="component" value="Chromosome 14"/>
</dbReference>
<evidence type="ECO:0000256" key="1">
    <source>
        <dbReference type="SAM" id="MobiDB-lite"/>
    </source>
</evidence>
<name>A0AAD6LSD0_9ROSI</name>
<keyword evidence="3" id="KW-1185">Reference proteome</keyword>
<feature type="compositionally biased region" description="Basic and acidic residues" evidence="1">
    <location>
        <begin position="10"/>
        <end position="26"/>
    </location>
</feature>
<gene>
    <name evidence="2" type="ORF">NC653_032801</name>
</gene>
<feature type="region of interest" description="Disordered" evidence="1">
    <location>
        <begin position="1"/>
        <end position="29"/>
    </location>
</feature>
<protein>
    <submittedName>
        <fullName evidence="2">Uncharacterized protein</fullName>
    </submittedName>
</protein>
<dbReference type="AlphaFoldDB" id="A0AAD6LSD0"/>
<proteinExistence type="predicted"/>
<accession>A0AAD6LSD0</accession>